<reference evidence="4" key="2">
    <citation type="submission" date="2015-01" db="EMBL/GenBank/DDBJ databases">
        <title>Evolutionary Origins and Diversification of the Mycorrhizal Mutualists.</title>
        <authorList>
            <consortium name="DOE Joint Genome Institute"/>
            <consortium name="Mycorrhizal Genomics Consortium"/>
            <person name="Kohler A."/>
            <person name="Kuo A."/>
            <person name="Nagy L.G."/>
            <person name="Floudas D."/>
            <person name="Copeland A."/>
            <person name="Barry K.W."/>
            <person name="Cichocki N."/>
            <person name="Veneault-Fourrey C."/>
            <person name="LaButti K."/>
            <person name="Lindquist E.A."/>
            <person name="Lipzen A."/>
            <person name="Lundell T."/>
            <person name="Morin E."/>
            <person name="Murat C."/>
            <person name="Riley R."/>
            <person name="Ohm R."/>
            <person name="Sun H."/>
            <person name="Tunlid A."/>
            <person name="Henrissat B."/>
            <person name="Grigoriev I.V."/>
            <person name="Hibbett D.S."/>
            <person name="Martin F."/>
        </authorList>
    </citation>
    <scope>NUCLEOTIDE SEQUENCE [LARGE SCALE GENOMIC DNA]</scope>
    <source>
        <strain evidence="4">MAFF 305830</strain>
    </source>
</reference>
<dbReference type="PANTHER" id="PTHR38248">
    <property type="entry name" value="FUNK1 6"/>
    <property type="match status" value="1"/>
</dbReference>
<dbReference type="InterPro" id="IPR040976">
    <property type="entry name" value="Pkinase_fungal"/>
</dbReference>
<reference evidence="3 4" key="1">
    <citation type="submission" date="2014-04" db="EMBL/GenBank/DDBJ databases">
        <authorList>
            <consortium name="DOE Joint Genome Institute"/>
            <person name="Kuo A."/>
            <person name="Zuccaro A."/>
            <person name="Kohler A."/>
            <person name="Nagy L.G."/>
            <person name="Floudas D."/>
            <person name="Copeland A."/>
            <person name="Barry K.W."/>
            <person name="Cichocki N."/>
            <person name="Veneault-Fourrey C."/>
            <person name="LaButti K."/>
            <person name="Lindquist E.A."/>
            <person name="Lipzen A."/>
            <person name="Lundell T."/>
            <person name="Morin E."/>
            <person name="Murat C."/>
            <person name="Sun H."/>
            <person name="Tunlid A."/>
            <person name="Henrissat B."/>
            <person name="Grigoriev I.V."/>
            <person name="Hibbett D.S."/>
            <person name="Martin F."/>
            <person name="Nordberg H.P."/>
            <person name="Cantor M.N."/>
            <person name="Hua S.X."/>
        </authorList>
    </citation>
    <scope>NUCLEOTIDE SEQUENCE [LARGE SCALE GENOMIC DNA]</scope>
    <source>
        <strain evidence="3 4">MAFF 305830</strain>
    </source>
</reference>
<feature type="compositionally biased region" description="Polar residues" evidence="1">
    <location>
        <begin position="150"/>
        <end position="159"/>
    </location>
</feature>
<dbReference type="Proteomes" id="UP000054097">
    <property type="component" value="Unassembled WGS sequence"/>
</dbReference>
<gene>
    <name evidence="3" type="ORF">M408DRAFT_115928</name>
</gene>
<evidence type="ECO:0000259" key="2">
    <source>
        <dbReference type="PROSITE" id="PS50011"/>
    </source>
</evidence>
<feature type="region of interest" description="Disordered" evidence="1">
    <location>
        <begin position="298"/>
        <end position="320"/>
    </location>
</feature>
<dbReference type="SUPFAM" id="SSF56112">
    <property type="entry name" value="Protein kinase-like (PK-like)"/>
    <property type="match status" value="1"/>
</dbReference>
<dbReference type="OrthoDB" id="5569250at2759"/>
<dbReference type="PROSITE" id="PS50011">
    <property type="entry name" value="PROTEIN_KINASE_DOM"/>
    <property type="match status" value="1"/>
</dbReference>
<dbReference type="PANTHER" id="PTHR38248:SF2">
    <property type="entry name" value="FUNK1 11"/>
    <property type="match status" value="1"/>
</dbReference>
<organism evidence="3 4">
    <name type="scientific">Serendipita vermifera MAFF 305830</name>
    <dbReference type="NCBI Taxonomy" id="933852"/>
    <lineage>
        <taxon>Eukaryota</taxon>
        <taxon>Fungi</taxon>
        <taxon>Dikarya</taxon>
        <taxon>Basidiomycota</taxon>
        <taxon>Agaricomycotina</taxon>
        <taxon>Agaricomycetes</taxon>
        <taxon>Sebacinales</taxon>
        <taxon>Serendipitaceae</taxon>
        <taxon>Serendipita</taxon>
    </lineage>
</organism>
<dbReference type="Pfam" id="PF17667">
    <property type="entry name" value="Pkinase_fungal"/>
    <property type="match status" value="1"/>
</dbReference>
<feature type="compositionally biased region" description="Basic and acidic residues" evidence="1">
    <location>
        <begin position="173"/>
        <end position="190"/>
    </location>
</feature>
<sequence>MSFATWRVGSFLRHFRCKESARTRGYLTFCKIVNSVLAKTKTQEVGGFLKRNSLDILLHNTSELQIPALHAGQYSIRIPDCTFLPRAIARRYHDEDTHKYIEWDTPLGVVGIKSGRSHKPKIPALYVGTELADDTREDYVNRADSRNTKEGSSISQSPHEASIGGSHSASKRKAMDEAGPHPEKMIKTDSGRGVSSPYPESESGTRSIESELISEVQFGGYNAEMLSAATVIRKHTIGMMYKANRVEFWWFDRQCPIRSPPLNIIADLPRFVVFLRILQRLTREGWGYVPIMHPPDSSNSFGIQQPSTQPAPDEVAGKDAGKMAPRAPAVIICGKDTYHTPDAFSRVHHIWGLNGRKTTVRRMTRIADNKQAVVKVAWQKEVRTSEKVIYDFIKQVAEDDPVVKEHVSELLDEQIFTDYNTGTFRKHAGIPITKEKRTGYRVLRVTVFVELDGCITELRGEDFWRAFLDCLECHYKLWLAGVFHRDISANNLMYKIGEGGKIRGVLIDFDLAKLRGDATTSTEPTGTLPFMALEMLETVTTKTFRPHLYRHDVESFLWVVIWVCAHYVKGNERVDAPFKRWAQRDARNCLTRKLAFLFTPLLGLWSTDHEADVGLLQSIVNHLRSERLRQLNEQAWSVEPTPMPEELDDDEATRRYYKEITEGLFLEKLAERKHDLFSKGVSNPP</sequence>
<dbReference type="GO" id="GO:0004672">
    <property type="term" value="F:protein kinase activity"/>
    <property type="evidence" value="ECO:0007669"/>
    <property type="project" value="InterPro"/>
</dbReference>
<evidence type="ECO:0000256" key="1">
    <source>
        <dbReference type="SAM" id="MobiDB-lite"/>
    </source>
</evidence>
<dbReference type="AlphaFoldDB" id="A0A0C3BBX0"/>
<protein>
    <recommendedName>
        <fullName evidence="2">Protein kinase domain-containing protein</fullName>
    </recommendedName>
</protein>
<dbReference type="Gene3D" id="1.10.510.10">
    <property type="entry name" value="Transferase(Phosphotransferase) domain 1"/>
    <property type="match status" value="1"/>
</dbReference>
<feature type="region of interest" description="Disordered" evidence="1">
    <location>
        <begin position="144"/>
        <end position="207"/>
    </location>
</feature>
<evidence type="ECO:0000313" key="4">
    <source>
        <dbReference type="Proteomes" id="UP000054097"/>
    </source>
</evidence>
<feature type="compositionally biased region" description="Polar residues" evidence="1">
    <location>
        <begin position="298"/>
        <end position="310"/>
    </location>
</feature>
<dbReference type="InterPro" id="IPR011009">
    <property type="entry name" value="Kinase-like_dom_sf"/>
</dbReference>
<dbReference type="GO" id="GO:0005524">
    <property type="term" value="F:ATP binding"/>
    <property type="evidence" value="ECO:0007669"/>
    <property type="project" value="InterPro"/>
</dbReference>
<dbReference type="EMBL" id="KN824288">
    <property type="protein sequence ID" value="KIM29584.1"/>
    <property type="molecule type" value="Genomic_DNA"/>
</dbReference>
<dbReference type="InterPro" id="IPR000719">
    <property type="entry name" value="Prot_kinase_dom"/>
</dbReference>
<accession>A0A0C3BBX0</accession>
<dbReference type="HOGENOM" id="CLU_401785_0_0_1"/>
<evidence type="ECO:0000313" key="3">
    <source>
        <dbReference type="EMBL" id="KIM29584.1"/>
    </source>
</evidence>
<feature type="domain" description="Protein kinase" evidence="2">
    <location>
        <begin position="275"/>
        <end position="685"/>
    </location>
</feature>
<name>A0A0C3BBX0_SERVB</name>
<proteinExistence type="predicted"/>
<keyword evidence="4" id="KW-1185">Reference proteome</keyword>